<dbReference type="InterPro" id="IPR001753">
    <property type="entry name" value="Enoyl-CoA_hydra/iso"/>
</dbReference>
<dbReference type="AlphaFoldDB" id="A0A561TWI5"/>
<sequence>MNRSKVLDVDQSGPVRVLTLNRPHCRNALDAALIDALDGALTAAEADPGTRAIVLRGAGRSFCAGADLRHLLDLGTGGEKPTAFLRTVSALATRLESSPLPIVAGLHGHAVAGGIELALACDIVVAADSTLIGDGHIRNNLLPAAGAAVRMPRILGLATARRLALTGELMRADRLAGTGAGWPHEVVPESEVTSTSLRIAGTLADAHGPAQVGYKRLIVQTTAMPVPAALALELDVFDEHWTTHDVAAALRKFVDRPTHSRTEQPA</sequence>
<dbReference type="CDD" id="cd06558">
    <property type="entry name" value="crotonase-like"/>
    <property type="match status" value="1"/>
</dbReference>
<dbReference type="RefSeq" id="WP_145909056.1">
    <property type="nucleotide sequence ID" value="NZ_BAAAMZ010000010.1"/>
</dbReference>
<reference evidence="3 4" key="1">
    <citation type="submission" date="2019-06" db="EMBL/GenBank/DDBJ databases">
        <title>Sequencing the genomes of 1000 actinobacteria strains.</title>
        <authorList>
            <person name="Klenk H.-P."/>
        </authorList>
    </citation>
    <scope>NUCLEOTIDE SEQUENCE [LARGE SCALE GENOMIC DNA]</scope>
    <source>
        <strain evidence="3 4">DSM 44826</strain>
    </source>
</reference>
<evidence type="ECO:0000256" key="2">
    <source>
        <dbReference type="RuleBase" id="RU003707"/>
    </source>
</evidence>
<comment type="caution">
    <text evidence="3">The sequence shown here is derived from an EMBL/GenBank/DDBJ whole genome shotgun (WGS) entry which is preliminary data.</text>
</comment>
<dbReference type="Gene3D" id="3.90.226.10">
    <property type="entry name" value="2-enoyl-CoA Hydratase, Chain A, domain 1"/>
    <property type="match status" value="1"/>
</dbReference>
<dbReference type="PANTHER" id="PTHR43802">
    <property type="entry name" value="ENOYL-COA HYDRATASE"/>
    <property type="match status" value="1"/>
</dbReference>
<dbReference type="Pfam" id="PF00378">
    <property type="entry name" value="ECH_1"/>
    <property type="match status" value="1"/>
</dbReference>
<dbReference type="Proteomes" id="UP000317940">
    <property type="component" value="Unassembled WGS sequence"/>
</dbReference>
<evidence type="ECO:0000256" key="1">
    <source>
        <dbReference type="ARBA" id="ARBA00005254"/>
    </source>
</evidence>
<dbReference type="PROSITE" id="PS00166">
    <property type="entry name" value="ENOYL_COA_HYDRATASE"/>
    <property type="match status" value="1"/>
</dbReference>
<dbReference type="EMBL" id="VIWT01000002">
    <property type="protein sequence ID" value="TWF91463.1"/>
    <property type="molecule type" value="Genomic_DNA"/>
</dbReference>
<gene>
    <name evidence="3" type="ORF">FHX73_12578</name>
</gene>
<name>A0A561TWI5_9ACTN</name>
<dbReference type="SUPFAM" id="SSF52096">
    <property type="entry name" value="ClpP/crotonase"/>
    <property type="match status" value="1"/>
</dbReference>
<dbReference type="InterPro" id="IPR018376">
    <property type="entry name" value="Enoyl-CoA_hyd/isom_CS"/>
</dbReference>
<proteinExistence type="inferred from homology"/>
<dbReference type="PANTHER" id="PTHR43802:SF1">
    <property type="entry name" value="IP11341P-RELATED"/>
    <property type="match status" value="1"/>
</dbReference>
<dbReference type="OrthoDB" id="3207739at2"/>
<dbReference type="InterPro" id="IPR029045">
    <property type="entry name" value="ClpP/crotonase-like_dom_sf"/>
</dbReference>
<organism evidence="3 4">
    <name type="scientific">Kitasatospora viridis</name>
    <dbReference type="NCBI Taxonomy" id="281105"/>
    <lineage>
        <taxon>Bacteria</taxon>
        <taxon>Bacillati</taxon>
        <taxon>Actinomycetota</taxon>
        <taxon>Actinomycetes</taxon>
        <taxon>Kitasatosporales</taxon>
        <taxon>Streptomycetaceae</taxon>
        <taxon>Kitasatospora</taxon>
    </lineage>
</organism>
<keyword evidence="4" id="KW-1185">Reference proteome</keyword>
<comment type="similarity">
    <text evidence="1 2">Belongs to the enoyl-CoA hydratase/isomerase family.</text>
</comment>
<protein>
    <submittedName>
        <fullName evidence="3">Short chain enoyl-CoA hydratase</fullName>
    </submittedName>
</protein>
<accession>A0A561TWI5</accession>
<evidence type="ECO:0000313" key="3">
    <source>
        <dbReference type="EMBL" id="TWF91463.1"/>
    </source>
</evidence>
<dbReference type="GO" id="GO:0003824">
    <property type="term" value="F:catalytic activity"/>
    <property type="evidence" value="ECO:0007669"/>
    <property type="project" value="InterPro"/>
</dbReference>
<evidence type="ECO:0000313" key="4">
    <source>
        <dbReference type="Proteomes" id="UP000317940"/>
    </source>
</evidence>